<sequence>MLELVNILRCQKLVQSPTSFCRLIRYLHKEPIPVAWKKPGIGWTKLNFDGSCKVGSGKASIGGVVRNHNAEFMLGYAESIGIANSTIAELTALRRGLELVLENGWNNDIWLEGDEKTLVDIIVRRRQVKCMEVQKHISHINSLLPGLNNCIVSHVYREGNRAADKFAKMGHQLDQPTIWTHSPPDEVLPIFHDDAQGIPIIRKKGI</sequence>
<dbReference type="CDD" id="cd06222">
    <property type="entry name" value="RNase_H_like"/>
    <property type="match status" value="1"/>
</dbReference>
<dbReference type="AlphaFoldDB" id="A0A444WY59"/>
<dbReference type="GO" id="GO:0003676">
    <property type="term" value="F:nucleic acid binding"/>
    <property type="evidence" value="ECO:0007669"/>
    <property type="project" value="InterPro"/>
</dbReference>
<accession>A0A444WY59</accession>
<name>A0A444WY59_ARAHY</name>
<dbReference type="EMBL" id="SDMP01000020">
    <property type="protein sequence ID" value="RYQ82351.1"/>
    <property type="molecule type" value="Genomic_DNA"/>
</dbReference>
<dbReference type="GO" id="GO:0004523">
    <property type="term" value="F:RNA-DNA hybrid ribonuclease activity"/>
    <property type="evidence" value="ECO:0007669"/>
    <property type="project" value="InterPro"/>
</dbReference>
<dbReference type="InterPro" id="IPR044730">
    <property type="entry name" value="RNase_H-like_dom_plant"/>
</dbReference>
<feature type="domain" description="RNase H type-1" evidence="1">
    <location>
        <begin position="47"/>
        <end position="169"/>
    </location>
</feature>
<dbReference type="InterPro" id="IPR053151">
    <property type="entry name" value="RNase_H-like"/>
</dbReference>
<dbReference type="InterPro" id="IPR012337">
    <property type="entry name" value="RNaseH-like_sf"/>
</dbReference>
<dbReference type="Gene3D" id="3.30.420.10">
    <property type="entry name" value="Ribonuclease H-like superfamily/Ribonuclease H"/>
    <property type="match status" value="1"/>
</dbReference>
<dbReference type="Gramene" id="arahy.Tifrunner.gnm2.ann2.Ah20g063100.1">
    <property type="protein sequence ID" value="arahy.Tifrunner.gnm2.ann2.Ah20g063100.1-CDS-1"/>
    <property type="gene ID" value="arahy.Tifrunner.gnm2.ann2.Ah20g063100"/>
</dbReference>
<dbReference type="FunFam" id="3.30.420.10:FF:000076">
    <property type="entry name" value="RBR-type E3 ubiquitin transferase"/>
    <property type="match status" value="1"/>
</dbReference>
<dbReference type="SMR" id="A0A444WY59"/>
<proteinExistence type="predicted"/>
<comment type="caution">
    <text evidence="2">The sequence shown here is derived from an EMBL/GenBank/DDBJ whole genome shotgun (WGS) entry which is preliminary data.</text>
</comment>
<dbReference type="Pfam" id="PF13456">
    <property type="entry name" value="RVT_3"/>
    <property type="match status" value="1"/>
</dbReference>
<dbReference type="InterPro" id="IPR002156">
    <property type="entry name" value="RNaseH_domain"/>
</dbReference>
<organism evidence="2 3">
    <name type="scientific">Arachis hypogaea</name>
    <name type="common">Peanut</name>
    <dbReference type="NCBI Taxonomy" id="3818"/>
    <lineage>
        <taxon>Eukaryota</taxon>
        <taxon>Viridiplantae</taxon>
        <taxon>Streptophyta</taxon>
        <taxon>Embryophyta</taxon>
        <taxon>Tracheophyta</taxon>
        <taxon>Spermatophyta</taxon>
        <taxon>Magnoliopsida</taxon>
        <taxon>eudicotyledons</taxon>
        <taxon>Gunneridae</taxon>
        <taxon>Pentapetalae</taxon>
        <taxon>rosids</taxon>
        <taxon>fabids</taxon>
        <taxon>Fabales</taxon>
        <taxon>Fabaceae</taxon>
        <taxon>Papilionoideae</taxon>
        <taxon>50 kb inversion clade</taxon>
        <taxon>dalbergioids sensu lato</taxon>
        <taxon>Dalbergieae</taxon>
        <taxon>Pterocarpus clade</taxon>
        <taxon>Arachis</taxon>
    </lineage>
</organism>
<evidence type="ECO:0000313" key="2">
    <source>
        <dbReference type="EMBL" id="RYQ82351.1"/>
    </source>
</evidence>
<keyword evidence="3" id="KW-1185">Reference proteome</keyword>
<dbReference type="PANTHER" id="PTHR47723">
    <property type="entry name" value="OS05G0353850 PROTEIN"/>
    <property type="match status" value="1"/>
</dbReference>
<dbReference type="PANTHER" id="PTHR47723:SF23">
    <property type="entry name" value="REVERSE TRANSCRIPTASE-LIKE PROTEIN"/>
    <property type="match status" value="1"/>
</dbReference>
<gene>
    <name evidence="2" type="ORF">Ahy_B10g100937</name>
</gene>
<dbReference type="STRING" id="3818.A0A444WY59"/>
<dbReference type="Proteomes" id="UP000289738">
    <property type="component" value="Chromosome B10"/>
</dbReference>
<dbReference type="InterPro" id="IPR036397">
    <property type="entry name" value="RNaseH_sf"/>
</dbReference>
<dbReference type="SUPFAM" id="SSF53098">
    <property type="entry name" value="Ribonuclease H-like"/>
    <property type="match status" value="1"/>
</dbReference>
<evidence type="ECO:0000259" key="1">
    <source>
        <dbReference type="Pfam" id="PF13456"/>
    </source>
</evidence>
<reference evidence="2 3" key="1">
    <citation type="submission" date="2019-01" db="EMBL/GenBank/DDBJ databases">
        <title>Sequencing of cultivated peanut Arachis hypogaea provides insights into genome evolution and oil improvement.</title>
        <authorList>
            <person name="Chen X."/>
        </authorList>
    </citation>
    <scope>NUCLEOTIDE SEQUENCE [LARGE SCALE GENOMIC DNA]</scope>
    <source>
        <strain evidence="3">cv. Fuhuasheng</strain>
        <tissue evidence="2">Leaves</tissue>
    </source>
</reference>
<protein>
    <recommendedName>
        <fullName evidence="1">RNase H type-1 domain-containing protein</fullName>
    </recommendedName>
</protein>
<evidence type="ECO:0000313" key="3">
    <source>
        <dbReference type="Proteomes" id="UP000289738"/>
    </source>
</evidence>